<dbReference type="EMBL" id="JBHSKG010000005">
    <property type="protein sequence ID" value="MFC5139054.1"/>
    <property type="molecule type" value="Genomic_DNA"/>
</dbReference>
<keyword evidence="1" id="KW-0472">Membrane</keyword>
<evidence type="ECO:0000313" key="2">
    <source>
        <dbReference type="EMBL" id="MFC5139054.1"/>
    </source>
</evidence>
<keyword evidence="1" id="KW-0812">Transmembrane</keyword>
<accession>A0ABV9ZCD1</accession>
<feature type="transmembrane region" description="Helical" evidence="1">
    <location>
        <begin position="131"/>
        <end position="149"/>
    </location>
</feature>
<sequence>MTEQRTNAAGEAVRNIVGWVLFLAWTILTVLWIASIVHALGEGEVAPLIMGIVAILLMLLLAVMEGLEVAVIDRWDQLYPDRAQSELAGWLAARQLFVALIVTTATILAEPRSVPLPFSNLTGIAEIPEGVWLKAFTIVWTTITVLWYMQILPKHMAATNPDRYLSRTRPIFFPVVQVVHHLGIAKPAETVAKIIEKRLDWHATEGVETGVELEGRRVPSGNLASAWAALIPESAPSSARRRRDDEAAGG</sequence>
<gene>
    <name evidence="2" type="ORF">ACFPK1_12500</name>
</gene>
<proteinExistence type="predicted"/>
<protein>
    <submittedName>
        <fullName evidence="2">Uncharacterized protein</fullName>
    </submittedName>
</protein>
<name>A0ABV9ZCD1_9PSEU</name>
<feature type="transmembrane region" description="Helical" evidence="1">
    <location>
        <begin position="87"/>
        <end position="109"/>
    </location>
</feature>
<reference evidence="3" key="1">
    <citation type="journal article" date="2019" name="Int. J. Syst. Evol. Microbiol.">
        <title>The Global Catalogue of Microorganisms (GCM) 10K type strain sequencing project: providing services to taxonomists for standard genome sequencing and annotation.</title>
        <authorList>
            <consortium name="The Broad Institute Genomics Platform"/>
            <consortium name="The Broad Institute Genome Sequencing Center for Infectious Disease"/>
            <person name="Wu L."/>
            <person name="Ma J."/>
        </authorList>
    </citation>
    <scope>NUCLEOTIDE SEQUENCE [LARGE SCALE GENOMIC DNA]</scope>
    <source>
        <strain evidence="3">XZYJ18</strain>
    </source>
</reference>
<evidence type="ECO:0000256" key="1">
    <source>
        <dbReference type="SAM" id="Phobius"/>
    </source>
</evidence>
<evidence type="ECO:0000313" key="3">
    <source>
        <dbReference type="Proteomes" id="UP001596175"/>
    </source>
</evidence>
<organism evidence="2 3">
    <name type="scientific">Actinomycetospora rhizophila</name>
    <dbReference type="NCBI Taxonomy" id="1416876"/>
    <lineage>
        <taxon>Bacteria</taxon>
        <taxon>Bacillati</taxon>
        <taxon>Actinomycetota</taxon>
        <taxon>Actinomycetes</taxon>
        <taxon>Pseudonocardiales</taxon>
        <taxon>Pseudonocardiaceae</taxon>
        <taxon>Actinomycetospora</taxon>
    </lineage>
</organism>
<dbReference type="Proteomes" id="UP001596175">
    <property type="component" value="Unassembled WGS sequence"/>
</dbReference>
<comment type="caution">
    <text evidence="2">The sequence shown here is derived from an EMBL/GenBank/DDBJ whole genome shotgun (WGS) entry which is preliminary data.</text>
</comment>
<feature type="transmembrane region" description="Helical" evidence="1">
    <location>
        <begin position="45"/>
        <end position="67"/>
    </location>
</feature>
<keyword evidence="3" id="KW-1185">Reference proteome</keyword>
<keyword evidence="1" id="KW-1133">Transmembrane helix</keyword>
<feature type="transmembrane region" description="Helical" evidence="1">
    <location>
        <begin position="12"/>
        <end position="33"/>
    </location>
</feature>